<dbReference type="Gene3D" id="2.60.40.740">
    <property type="match status" value="5"/>
</dbReference>
<dbReference type="NCBIfam" id="TIGR04228">
    <property type="entry name" value="isopep_sspB_C2"/>
    <property type="match status" value="1"/>
</dbReference>
<dbReference type="Pfam" id="PF16364">
    <property type="entry name" value="Antigen_C"/>
    <property type="match status" value="1"/>
</dbReference>
<feature type="domain" description="Adhesin isopeptide-forming adherence" evidence="3">
    <location>
        <begin position="956"/>
        <end position="1133"/>
    </location>
</feature>
<sequence>MTITAISAPAAFAAVGGGAVSGGGAGGSAATHFALYTEDDAYAVTDGDPNTNPRQGWGTDSINYFINMAQNNETFPLTRPERIQNSFTNACSDALQEATARSSDGKRPSRVVQVGVSYGKVDGKFSTFGAVNTDYQRWYNQYWADAAKSLKGYNAAQQRSVYEEFMQETRDAGANVSVVCVALNEEEPKSPNYNLKITTDVATSFEMAGTTTPVNDMIHAADGDGSSVKADVILHWDGAGKNKGKSVSKNIDLKTKGDTRSPNFTPADFGWSEWPAGKFWFDVKIDKQGKMAAAVDTPDRDPRETWDAKLNPSVEKELYVPGTTETLPSSAQLVAGQATDARIVANSNGYDAMTIVDTINTDQAFIGSNAADVKDAVYVLDPNGKKVPADIKIDRGTSGKIIVSAHVTGMTAPGDYTLVVPTYVLPNKKEYDLPDDSKVIIEGTTYNGNSKGTRKVIPHTDKAWVLDQEGALTTADPDHTNTVGADGKVFLPGSPVSAVVNGNVPAHMPSNLESLEITDDWTKAAQYVDFTDASKAKVYYNGADVTDQFTIKVEGTKTIATAKKSFLDKTKGLDKDGELKLVITGAFKSDYDTNGKNTVLHNDGTFTLNNEGHQTNTPPVFTQTPKPDKVWALDENGALVANDPEWTNKKGADQKTFLQNDTVYASVNGKVPANLARPLTKYVITDDWTDAAKYVDFTDASKAKVFFNGKDVTDQFTIKVDGTKTIATAKQSFLDQTKGLDKDGVTDLVIGGHFRDDYATHGDLVKLTNAGFEQWNDTERPTNVPPVFTWTPDPHKDVYGSLSEGGDQASIDGLGVFPGQTVEYNVELDVNIPDNTAHGDQPVKSFAVEDQYDPQFEPNRDSLEFYDTRTNRPIPRSNYTVKWNTDTHSFVVTFHDDWVAKNLKAGESGWLIMRFDGTIKDTAVGGTQVRNQAFEILNGAKTATEIPEVNIPNVEPHKEDLNTDKQDIDGKTVVEGDIILYRLTLDGGAPRSELAYDVRKLGLVDDYDENYLDLKAEGISVVDKETGDDVTSKFNVQVKDGKAYIFAKTIDTHNAWDEDIPGDPQPADLAAYAAQAVNARTSAIIDQALLGKDYYVYLPATVKKETDGYTILNTAWQSTNNFVQQTETVSNPLKDIDPEKDVVVSEADQDSLNGKEIALNSVFNYKLNSSTIPADRAYNAKDWSISDTFNAQMDHYNGIWAVYAETDIYDGDTKVFSKGDLLADSAGHESETYAGLFTTEWDNETHTFTVTATEKFLALVNSRPDMPAAFSAYTSMTRIAPGEVTNVHREVYNGKERLSNEVKTRTPEHPSIDVEKWTLSEGEKRGDRDDAENPYTINGDTTEIAFTLTNTGDVPLTNLQAVDKTAEGTTGEVGNITVKKNGQWIPLSDIHDLAVGETLTGRGTLKGVDKTHKDTITVTGDSVYTHKTVSDADDWHGERITTPGDVIKRIPKDPGAVVKTAVYELGHNPFGYLTGLAAAVAAGVGFTAFRRNNKSDAKNTHKQ</sequence>
<dbReference type="Pfam" id="PF17998">
    <property type="entry name" value="AgI_II_C2"/>
    <property type="match status" value="2"/>
</dbReference>
<dbReference type="InterPro" id="IPR032300">
    <property type="entry name" value="Antigen_C"/>
</dbReference>
<dbReference type="STRING" id="1630135.DAD186_14430"/>
<proteinExistence type="predicted"/>
<evidence type="ECO:0000256" key="1">
    <source>
        <dbReference type="SAM" id="Phobius"/>
    </source>
</evidence>
<evidence type="ECO:0000313" key="4">
    <source>
        <dbReference type="EMBL" id="ANP27993.1"/>
    </source>
</evidence>
<keyword evidence="1" id="KW-0812">Transmembrane</keyword>
<dbReference type="EMBL" id="CP012117">
    <property type="protein sequence ID" value="ANP27993.1"/>
    <property type="molecule type" value="Genomic_DNA"/>
</dbReference>
<keyword evidence="1" id="KW-0472">Membrane</keyword>
<dbReference type="Proteomes" id="UP000092596">
    <property type="component" value="Chromosome"/>
</dbReference>
<accession>A0A1B0ZJA7</accession>
<evidence type="ECO:0000259" key="3">
    <source>
        <dbReference type="Pfam" id="PF17998"/>
    </source>
</evidence>
<dbReference type="KEGG" id="dva:DAD186_14430"/>
<organism evidence="4 5">
    <name type="scientific">Dermabacter vaginalis</name>
    <dbReference type="NCBI Taxonomy" id="1630135"/>
    <lineage>
        <taxon>Bacteria</taxon>
        <taxon>Bacillati</taxon>
        <taxon>Actinomycetota</taxon>
        <taxon>Actinomycetes</taxon>
        <taxon>Micrococcales</taxon>
        <taxon>Dermabacteraceae</taxon>
        <taxon>Dermabacter</taxon>
    </lineage>
</organism>
<evidence type="ECO:0000259" key="2">
    <source>
        <dbReference type="Pfam" id="PF16364"/>
    </source>
</evidence>
<evidence type="ECO:0000313" key="5">
    <source>
        <dbReference type="Proteomes" id="UP000092596"/>
    </source>
</evidence>
<feature type="domain" description="Cell surface antigen C-terminal" evidence="2">
    <location>
        <begin position="1137"/>
        <end position="1307"/>
    </location>
</feature>
<name>A0A1B0ZJA7_9MICO</name>
<dbReference type="PATRIC" id="fig|1630135.4.peg.1445"/>
<protein>
    <submittedName>
        <fullName evidence="4">Uncharacterized protein</fullName>
    </submittedName>
</protein>
<feature type="transmembrane region" description="Helical" evidence="1">
    <location>
        <begin position="1470"/>
        <end position="1489"/>
    </location>
</feature>
<keyword evidence="1" id="KW-1133">Transmembrane helix</keyword>
<feature type="domain" description="Adhesin isopeptide-forming adherence" evidence="3">
    <location>
        <begin position="807"/>
        <end position="945"/>
    </location>
</feature>
<gene>
    <name evidence="4" type="ORF">DAD186_14430</name>
</gene>
<reference evidence="4 5" key="1">
    <citation type="submission" date="2015-06" db="EMBL/GenBank/DDBJ databases">
        <title>Investigation of pathophysiology for high-risk pregnancy and development of treatment modality based on it.</title>
        <authorList>
            <person name="Kim B.-C."/>
            <person name="Lim S."/>
        </authorList>
    </citation>
    <scope>NUCLEOTIDE SEQUENCE [LARGE SCALE GENOMIC DNA]</scope>
    <source>
        <strain evidence="4 5">AD1-86</strain>
    </source>
</reference>
<dbReference type="InterPro" id="IPR026345">
    <property type="entry name" value="Adh_isopep-form_adh_dom"/>
</dbReference>